<keyword evidence="1" id="KW-0472">Membrane</keyword>
<comment type="caution">
    <text evidence="2">The sequence shown here is derived from an EMBL/GenBank/DDBJ whole genome shotgun (WGS) entry which is preliminary data.</text>
</comment>
<keyword evidence="3" id="KW-1185">Reference proteome</keyword>
<protein>
    <recommendedName>
        <fullName evidence="4">Cell division protein FtsL</fullName>
    </recommendedName>
</protein>
<dbReference type="AlphaFoldDB" id="A0A3S3QHP2"/>
<feature type="transmembrane region" description="Helical" evidence="1">
    <location>
        <begin position="34"/>
        <end position="58"/>
    </location>
</feature>
<evidence type="ECO:0000313" key="2">
    <source>
        <dbReference type="EMBL" id="RWX44736.1"/>
    </source>
</evidence>
<dbReference type="Proteomes" id="UP000287853">
    <property type="component" value="Unassembled WGS sequence"/>
</dbReference>
<name>A0A3S3QHP2_9BACT</name>
<evidence type="ECO:0000256" key="1">
    <source>
        <dbReference type="SAM" id="Phobius"/>
    </source>
</evidence>
<reference evidence="2 3" key="1">
    <citation type="submission" date="2017-01" db="EMBL/GenBank/DDBJ databases">
        <title>The cable genome- insights into the physiology and evolution of filamentous bacteria capable of sulfide oxidation via long distance electron transfer.</title>
        <authorList>
            <person name="Schreiber L."/>
            <person name="Bjerg J.T."/>
            <person name="Boggild A."/>
            <person name="Van De Vossenberg J."/>
            <person name="Meysman F."/>
            <person name="Nielsen L.P."/>
            <person name="Schramm A."/>
            <person name="Kjeldsen K.U."/>
        </authorList>
    </citation>
    <scope>NUCLEOTIDE SEQUENCE [LARGE SCALE GENOMIC DNA]</scope>
    <source>
        <strain evidence="2">MCF</strain>
    </source>
</reference>
<sequence length="119" mass="13899">MNHSIRSIRSPALSFSLRRQVAIFRRRDGFSEDFIRLSAYTLGAILLCFFIVSLFFSWNIGREKVAFEQQQLVREGLSREQTELKSRRDQLLAKPRLVALGAAQLDLHLPETDQEHYLY</sequence>
<gene>
    <name evidence="2" type="ORF">H206_03525</name>
</gene>
<evidence type="ECO:0000313" key="3">
    <source>
        <dbReference type="Proteomes" id="UP000287853"/>
    </source>
</evidence>
<keyword evidence="1" id="KW-0812">Transmembrane</keyword>
<evidence type="ECO:0008006" key="4">
    <source>
        <dbReference type="Google" id="ProtNLM"/>
    </source>
</evidence>
<organism evidence="2 3">
    <name type="scientific">Candidatus Electrothrix aarhusensis</name>
    <dbReference type="NCBI Taxonomy" id="1859131"/>
    <lineage>
        <taxon>Bacteria</taxon>
        <taxon>Pseudomonadati</taxon>
        <taxon>Thermodesulfobacteriota</taxon>
        <taxon>Desulfobulbia</taxon>
        <taxon>Desulfobulbales</taxon>
        <taxon>Desulfobulbaceae</taxon>
        <taxon>Candidatus Electrothrix</taxon>
    </lineage>
</organism>
<dbReference type="EMBL" id="MTKO01000089">
    <property type="protein sequence ID" value="RWX44736.1"/>
    <property type="molecule type" value="Genomic_DNA"/>
</dbReference>
<keyword evidence="1" id="KW-1133">Transmembrane helix</keyword>
<proteinExistence type="predicted"/>
<accession>A0A3S3QHP2</accession>